<sequence>MKAHLNPTGQMQKAIDEYADKKIAEIQQAGAKAVEKERYDIATRASYICLLACYQAGLAPKTLRRIQKLMTGCVAEKYQEYRNDQLADLWAQVTLQEIGVDVEPTKEKL</sequence>
<organism evidence="1">
    <name type="scientific">virus sp. ctqEG8</name>
    <dbReference type="NCBI Taxonomy" id="2827998"/>
    <lineage>
        <taxon>Viruses</taxon>
    </lineage>
</organism>
<dbReference type="EMBL" id="BK059100">
    <property type="protein sequence ID" value="DAE29880.1"/>
    <property type="molecule type" value="Genomic_DNA"/>
</dbReference>
<evidence type="ECO:0000313" key="1">
    <source>
        <dbReference type="EMBL" id="DAE29880.1"/>
    </source>
</evidence>
<proteinExistence type="predicted"/>
<accession>A0A8S5RER6</accession>
<reference evidence="1" key="1">
    <citation type="journal article" date="2021" name="Proc. Natl. Acad. Sci. U.S.A.">
        <title>A Catalog of Tens of Thousands of Viruses from Human Metagenomes Reveals Hidden Associations with Chronic Diseases.</title>
        <authorList>
            <person name="Tisza M.J."/>
            <person name="Buck C.B."/>
        </authorList>
    </citation>
    <scope>NUCLEOTIDE SEQUENCE</scope>
    <source>
        <strain evidence="1">CtqEG8</strain>
    </source>
</reference>
<protein>
    <submittedName>
        <fullName evidence="1">Uncharacterized protein</fullName>
    </submittedName>
</protein>
<name>A0A8S5RER6_9VIRU</name>